<evidence type="ECO:0000313" key="2">
    <source>
        <dbReference type="Proteomes" id="UP001596989"/>
    </source>
</evidence>
<sequence length="24" mass="2823">MKTKFTSILRKLELQDRTKATVSQ</sequence>
<evidence type="ECO:0000313" key="1">
    <source>
        <dbReference type="EMBL" id="MFD0958409.1"/>
    </source>
</evidence>
<dbReference type="RefSeq" id="WP_377562961.1">
    <property type="nucleotide sequence ID" value="NZ_JBHTJZ010000005.1"/>
</dbReference>
<accession>A0ABW3HLP6</accession>
<proteinExistence type="predicted"/>
<dbReference type="Proteomes" id="UP001596989">
    <property type="component" value="Unassembled WGS sequence"/>
</dbReference>
<protein>
    <submittedName>
        <fullName evidence="1">Uncharacterized protein</fullName>
    </submittedName>
</protein>
<reference evidence="2" key="1">
    <citation type="journal article" date="2019" name="Int. J. Syst. Evol. Microbiol.">
        <title>The Global Catalogue of Microorganisms (GCM) 10K type strain sequencing project: providing services to taxonomists for standard genome sequencing and annotation.</title>
        <authorList>
            <consortium name="The Broad Institute Genomics Platform"/>
            <consortium name="The Broad Institute Genome Sequencing Center for Infectious Disease"/>
            <person name="Wu L."/>
            <person name="Ma J."/>
        </authorList>
    </citation>
    <scope>NUCLEOTIDE SEQUENCE [LARGE SCALE GENOMIC DNA]</scope>
    <source>
        <strain evidence="2">CCUG 59129</strain>
    </source>
</reference>
<dbReference type="EMBL" id="JBHTJZ010000005">
    <property type="protein sequence ID" value="MFD0958409.1"/>
    <property type="molecule type" value="Genomic_DNA"/>
</dbReference>
<comment type="caution">
    <text evidence="1">The sequence shown here is derived from an EMBL/GenBank/DDBJ whole genome shotgun (WGS) entry which is preliminary data.</text>
</comment>
<gene>
    <name evidence="1" type="ORF">ACFQ2I_03325</name>
</gene>
<organism evidence="1 2">
    <name type="scientific">Paenibacillus chungangensis</name>
    <dbReference type="NCBI Taxonomy" id="696535"/>
    <lineage>
        <taxon>Bacteria</taxon>
        <taxon>Bacillati</taxon>
        <taxon>Bacillota</taxon>
        <taxon>Bacilli</taxon>
        <taxon>Bacillales</taxon>
        <taxon>Paenibacillaceae</taxon>
        <taxon>Paenibacillus</taxon>
    </lineage>
</organism>
<keyword evidence="2" id="KW-1185">Reference proteome</keyword>
<name>A0ABW3HLP6_9BACL</name>